<evidence type="ECO:0000256" key="1">
    <source>
        <dbReference type="ARBA" id="ARBA00001933"/>
    </source>
</evidence>
<dbReference type="InterPro" id="IPR015421">
    <property type="entry name" value="PyrdxlP-dep_Trfase_major"/>
</dbReference>
<dbReference type="AlphaFoldDB" id="A0A6A6SR40"/>
<gene>
    <name evidence="5" type="ORF">K491DRAFT_640795</name>
</gene>
<evidence type="ECO:0000259" key="4">
    <source>
        <dbReference type="Pfam" id="PF01212"/>
    </source>
</evidence>
<comment type="cofactor">
    <cofactor evidence="1">
        <name>pyridoxal 5'-phosphate</name>
        <dbReference type="ChEBI" id="CHEBI:597326"/>
    </cofactor>
</comment>
<dbReference type="Pfam" id="PF01212">
    <property type="entry name" value="Beta_elim_lyase"/>
    <property type="match status" value="1"/>
</dbReference>
<dbReference type="InterPro" id="IPR015424">
    <property type="entry name" value="PyrdxlP-dep_Trfase"/>
</dbReference>
<dbReference type="SUPFAM" id="SSF53383">
    <property type="entry name" value="PLP-dependent transferases"/>
    <property type="match status" value="1"/>
</dbReference>
<comment type="similarity">
    <text evidence="2">Belongs to the threonine aldolase family.</text>
</comment>
<dbReference type="Gene3D" id="3.90.1150.10">
    <property type="entry name" value="Aspartate Aminotransferase, domain 1"/>
    <property type="match status" value="1"/>
</dbReference>
<reference evidence="5" key="1">
    <citation type="journal article" date="2020" name="Stud. Mycol.">
        <title>101 Dothideomycetes genomes: a test case for predicting lifestyles and emergence of pathogens.</title>
        <authorList>
            <person name="Haridas S."/>
            <person name="Albert R."/>
            <person name="Binder M."/>
            <person name="Bloem J."/>
            <person name="Labutti K."/>
            <person name="Salamov A."/>
            <person name="Andreopoulos B."/>
            <person name="Baker S."/>
            <person name="Barry K."/>
            <person name="Bills G."/>
            <person name="Bluhm B."/>
            <person name="Cannon C."/>
            <person name="Castanera R."/>
            <person name="Culley D."/>
            <person name="Daum C."/>
            <person name="Ezra D."/>
            <person name="Gonzalez J."/>
            <person name="Henrissat B."/>
            <person name="Kuo A."/>
            <person name="Liang C."/>
            <person name="Lipzen A."/>
            <person name="Lutzoni F."/>
            <person name="Magnuson J."/>
            <person name="Mondo S."/>
            <person name="Nolan M."/>
            <person name="Ohm R."/>
            <person name="Pangilinan J."/>
            <person name="Park H.-J."/>
            <person name="Ramirez L."/>
            <person name="Alfaro M."/>
            <person name="Sun H."/>
            <person name="Tritt A."/>
            <person name="Yoshinaga Y."/>
            <person name="Zwiers L.-H."/>
            <person name="Turgeon B."/>
            <person name="Goodwin S."/>
            <person name="Spatafora J."/>
            <person name="Crous P."/>
            <person name="Grigoriev I."/>
        </authorList>
    </citation>
    <scope>NUCLEOTIDE SEQUENCE</scope>
    <source>
        <strain evidence="5">CBS 122681</strain>
    </source>
</reference>
<dbReference type="InterPro" id="IPR015422">
    <property type="entry name" value="PyrdxlP-dep_Trfase_small"/>
</dbReference>
<dbReference type="GO" id="GO:0016829">
    <property type="term" value="F:lyase activity"/>
    <property type="evidence" value="ECO:0007669"/>
    <property type="project" value="InterPro"/>
</dbReference>
<dbReference type="PANTHER" id="PTHR48097">
    <property type="entry name" value="L-THREONINE ALDOLASE-RELATED"/>
    <property type="match status" value="1"/>
</dbReference>
<feature type="domain" description="Aromatic amino acid beta-eliminating lyase/threonine aldolase" evidence="4">
    <location>
        <begin position="19"/>
        <end position="300"/>
    </location>
</feature>
<dbReference type="OrthoDB" id="10261951at2759"/>
<dbReference type="Gene3D" id="3.40.640.10">
    <property type="entry name" value="Type I PLP-dependent aspartate aminotransferase-like (Major domain)"/>
    <property type="match status" value="1"/>
</dbReference>
<evidence type="ECO:0000313" key="6">
    <source>
        <dbReference type="Proteomes" id="UP000799324"/>
    </source>
</evidence>
<keyword evidence="6" id="KW-1185">Reference proteome</keyword>
<evidence type="ECO:0000256" key="3">
    <source>
        <dbReference type="ARBA" id="ARBA00022898"/>
    </source>
</evidence>
<dbReference type="GO" id="GO:0006520">
    <property type="term" value="P:amino acid metabolic process"/>
    <property type="evidence" value="ECO:0007669"/>
    <property type="project" value="InterPro"/>
</dbReference>
<sequence>MHVKSRYSFHDDYSEGAHPNVIEALSRTNMSQQSGYGEDEYCDAARRAIRDMIGAAEATIYFTPGGTGANLVSIASHLRPHEAVISAESGHIVGKEGGAIEAIGHKVLTGPSVDGKLTPETVQSIFQGSSEFSYQPKARMVFVSNATEIGTVYTKRELMAVAAKCKELNLLLCLDGARIGAALASASIPASEDGMTLTDIYNLTDVFWIGGTKNGALLGEAVVIKDPAFAKDFPYHLKQRGQFLAKGRILGIQFKTLMQDDLFFRLARHANEVAAEMSIFLARLGYKLWAATESNQVFVTFPPALVQELLDDFDFFIWHHLPDGNLVARLVASWATDPLEAKRLCQVVEQWTTKHQGLAQLRFT</sequence>
<dbReference type="EMBL" id="MU004491">
    <property type="protein sequence ID" value="KAF2649447.1"/>
    <property type="molecule type" value="Genomic_DNA"/>
</dbReference>
<organism evidence="5 6">
    <name type="scientific">Lophiostoma macrostomum CBS 122681</name>
    <dbReference type="NCBI Taxonomy" id="1314788"/>
    <lineage>
        <taxon>Eukaryota</taxon>
        <taxon>Fungi</taxon>
        <taxon>Dikarya</taxon>
        <taxon>Ascomycota</taxon>
        <taxon>Pezizomycotina</taxon>
        <taxon>Dothideomycetes</taxon>
        <taxon>Pleosporomycetidae</taxon>
        <taxon>Pleosporales</taxon>
        <taxon>Lophiostomataceae</taxon>
        <taxon>Lophiostoma</taxon>
    </lineage>
</organism>
<name>A0A6A6SR40_9PLEO</name>
<accession>A0A6A6SR40</accession>
<evidence type="ECO:0000256" key="2">
    <source>
        <dbReference type="ARBA" id="ARBA00006966"/>
    </source>
</evidence>
<dbReference type="Proteomes" id="UP000799324">
    <property type="component" value="Unassembled WGS sequence"/>
</dbReference>
<proteinExistence type="inferred from homology"/>
<dbReference type="InterPro" id="IPR001597">
    <property type="entry name" value="ArAA_b-elim_lyase/Thr_aldolase"/>
</dbReference>
<dbReference type="PANTHER" id="PTHR48097:SF5">
    <property type="entry name" value="LOW SPECIFICITY L-THREONINE ALDOLASE"/>
    <property type="match status" value="1"/>
</dbReference>
<keyword evidence="3" id="KW-0663">Pyridoxal phosphate</keyword>
<evidence type="ECO:0000313" key="5">
    <source>
        <dbReference type="EMBL" id="KAF2649447.1"/>
    </source>
</evidence>
<protein>
    <submittedName>
        <fullName evidence="5">Putative threonine aldolase</fullName>
    </submittedName>
</protein>